<feature type="non-terminal residue" evidence="2">
    <location>
        <position position="1"/>
    </location>
</feature>
<proteinExistence type="predicted"/>
<dbReference type="EMBL" id="CAWUPB010001184">
    <property type="protein sequence ID" value="CAK7350213.1"/>
    <property type="molecule type" value="Genomic_DNA"/>
</dbReference>
<gene>
    <name evidence="2" type="ORF">DCAF_LOCUS22940</name>
</gene>
<keyword evidence="1" id="KW-0472">Membrane</keyword>
<dbReference type="Proteomes" id="UP001314170">
    <property type="component" value="Unassembled WGS sequence"/>
</dbReference>
<reference evidence="2 3" key="1">
    <citation type="submission" date="2024-01" db="EMBL/GenBank/DDBJ databases">
        <authorList>
            <person name="Waweru B."/>
        </authorList>
    </citation>
    <scope>NUCLEOTIDE SEQUENCE [LARGE SCALE GENOMIC DNA]</scope>
</reference>
<evidence type="ECO:0000313" key="3">
    <source>
        <dbReference type="Proteomes" id="UP001314170"/>
    </source>
</evidence>
<comment type="caution">
    <text evidence="2">The sequence shown here is derived from an EMBL/GenBank/DDBJ whole genome shotgun (WGS) entry which is preliminary data.</text>
</comment>
<dbReference type="AlphaFoldDB" id="A0AAV1SIX3"/>
<keyword evidence="1" id="KW-1133">Transmembrane helix</keyword>
<evidence type="ECO:0000256" key="1">
    <source>
        <dbReference type="SAM" id="Phobius"/>
    </source>
</evidence>
<keyword evidence="1" id="KW-0812">Transmembrane</keyword>
<name>A0AAV1SIX3_9ROSI</name>
<sequence length="56" mass="6227">AWPRVSPADEVSTTKRVSQIKDGLTKVLLMGYAVCIFPYTFAMLHISLLKDHASYG</sequence>
<feature type="non-terminal residue" evidence="2">
    <location>
        <position position="56"/>
    </location>
</feature>
<organism evidence="2 3">
    <name type="scientific">Dovyalis caffra</name>
    <dbReference type="NCBI Taxonomy" id="77055"/>
    <lineage>
        <taxon>Eukaryota</taxon>
        <taxon>Viridiplantae</taxon>
        <taxon>Streptophyta</taxon>
        <taxon>Embryophyta</taxon>
        <taxon>Tracheophyta</taxon>
        <taxon>Spermatophyta</taxon>
        <taxon>Magnoliopsida</taxon>
        <taxon>eudicotyledons</taxon>
        <taxon>Gunneridae</taxon>
        <taxon>Pentapetalae</taxon>
        <taxon>rosids</taxon>
        <taxon>fabids</taxon>
        <taxon>Malpighiales</taxon>
        <taxon>Salicaceae</taxon>
        <taxon>Flacourtieae</taxon>
        <taxon>Dovyalis</taxon>
    </lineage>
</organism>
<feature type="transmembrane region" description="Helical" evidence="1">
    <location>
        <begin position="27"/>
        <end position="49"/>
    </location>
</feature>
<accession>A0AAV1SIX3</accession>
<keyword evidence="3" id="KW-1185">Reference proteome</keyword>
<evidence type="ECO:0000313" key="2">
    <source>
        <dbReference type="EMBL" id="CAK7350213.1"/>
    </source>
</evidence>
<protein>
    <submittedName>
        <fullName evidence="2">Uncharacterized protein</fullName>
    </submittedName>
</protein>